<proteinExistence type="inferred from homology"/>
<keyword evidence="9" id="KW-0464">Manganese</keyword>
<protein>
    <recommendedName>
        <fullName evidence="7">mannonate dehydratase</fullName>
        <ecNumber evidence="7">4.2.1.8</ecNumber>
    </recommendedName>
</protein>
<dbReference type="InterPro" id="IPR004628">
    <property type="entry name" value="Man_deHydtase"/>
</dbReference>
<comment type="cofactor">
    <cofactor evidence="2">
        <name>Mn(2+)</name>
        <dbReference type="ChEBI" id="CHEBI:29035"/>
    </cofactor>
</comment>
<evidence type="ECO:0000256" key="3">
    <source>
        <dbReference type="ARBA" id="ARBA00001954"/>
    </source>
</evidence>
<dbReference type="OrthoDB" id="10262655at2759"/>
<dbReference type="PANTHER" id="PTHR30387">
    <property type="entry name" value="MANNONATE DEHYDRATASE"/>
    <property type="match status" value="1"/>
</dbReference>
<dbReference type="GO" id="GO:0008198">
    <property type="term" value="F:ferrous iron binding"/>
    <property type="evidence" value="ECO:0007669"/>
    <property type="project" value="TreeGrafter"/>
</dbReference>
<comment type="cofactor">
    <cofactor evidence="3">
        <name>Fe(2+)</name>
        <dbReference type="ChEBI" id="CHEBI:29033"/>
    </cofactor>
</comment>
<evidence type="ECO:0000256" key="10">
    <source>
        <dbReference type="ARBA" id="ARBA00023239"/>
    </source>
</evidence>
<dbReference type="GO" id="GO:0008927">
    <property type="term" value="F:mannonate dehydratase activity"/>
    <property type="evidence" value="ECO:0007669"/>
    <property type="project" value="UniProtKB-EC"/>
</dbReference>
<dbReference type="NCBIfam" id="NF003027">
    <property type="entry name" value="PRK03906.1"/>
    <property type="match status" value="1"/>
</dbReference>
<dbReference type="PANTHER" id="PTHR30387:SF2">
    <property type="entry name" value="MANNONATE DEHYDRATASE"/>
    <property type="match status" value="1"/>
</dbReference>
<evidence type="ECO:0000256" key="4">
    <source>
        <dbReference type="ARBA" id="ARBA00002713"/>
    </source>
</evidence>
<dbReference type="InterPro" id="IPR036237">
    <property type="entry name" value="Xyl_isomerase-like_sf"/>
</dbReference>
<dbReference type="Gene3D" id="3.20.20.150">
    <property type="entry name" value="Divalent-metal-dependent TIM barrel enzymes"/>
    <property type="match status" value="1"/>
</dbReference>
<evidence type="ECO:0000256" key="1">
    <source>
        <dbReference type="ARBA" id="ARBA00001794"/>
    </source>
</evidence>
<dbReference type="SUPFAM" id="SSF51658">
    <property type="entry name" value="Xylose isomerase-like"/>
    <property type="match status" value="1"/>
</dbReference>
<evidence type="ECO:0000313" key="11">
    <source>
        <dbReference type="EMBL" id="CAD7237406.1"/>
    </source>
</evidence>
<dbReference type="GO" id="GO:0042840">
    <property type="term" value="P:D-glucuronate catabolic process"/>
    <property type="evidence" value="ECO:0007669"/>
    <property type="project" value="TreeGrafter"/>
</dbReference>
<keyword evidence="10" id="KW-0456">Lyase</keyword>
<dbReference type="AlphaFoldDB" id="A0A7R8ZZ75"/>
<comment type="catalytic activity">
    <reaction evidence="1">
        <text>D-mannonate = 2-dehydro-3-deoxy-D-gluconate + H2O</text>
        <dbReference type="Rhea" id="RHEA:20097"/>
        <dbReference type="ChEBI" id="CHEBI:15377"/>
        <dbReference type="ChEBI" id="CHEBI:17767"/>
        <dbReference type="ChEBI" id="CHEBI:57990"/>
        <dbReference type="EC" id="4.2.1.8"/>
    </reaction>
</comment>
<evidence type="ECO:0000256" key="8">
    <source>
        <dbReference type="ARBA" id="ARBA00023004"/>
    </source>
</evidence>
<accession>A0A7R8ZZ75</accession>
<reference evidence="11" key="1">
    <citation type="submission" date="2020-11" db="EMBL/GenBank/DDBJ databases">
        <authorList>
            <person name="Tran Van P."/>
        </authorList>
    </citation>
    <scope>NUCLEOTIDE SEQUENCE</scope>
</reference>
<dbReference type="EMBL" id="OB687713">
    <property type="protein sequence ID" value="CAD7237406.1"/>
    <property type="molecule type" value="Genomic_DNA"/>
</dbReference>
<dbReference type="NCBIfam" id="TIGR00695">
    <property type="entry name" value="uxuA"/>
    <property type="match status" value="1"/>
</dbReference>
<evidence type="ECO:0000256" key="9">
    <source>
        <dbReference type="ARBA" id="ARBA00023211"/>
    </source>
</evidence>
<comment type="similarity">
    <text evidence="6">Belongs to the mannonate dehydratase family.</text>
</comment>
<evidence type="ECO:0000256" key="2">
    <source>
        <dbReference type="ARBA" id="ARBA00001936"/>
    </source>
</evidence>
<comment type="function">
    <text evidence="4">Catalyzes the dehydration of D-mannonate.</text>
</comment>
<evidence type="ECO:0000256" key="5">
    <source>
        <dbReference type="ARBA" id="ARBA00004892"/>
    </source>
</evidence>
<keyword evidence="8" id="KW-0408">Iron</keyword>
<organism evidence="11">
    <name type="scientific">Cyprideis torosa</name>
    <dbReference type="NCBI Taxonomy" id="163714"/>
    <lineage>
        <taxon>Eukaryota</taxon>
        <taxon>Metazoa</taxon>
        <taxon>Ecdysozoa</taxon>
        <taxon>Arthropoda</taxon>
        <taxon>Crustacea</taxon>
        <taxon>Oligostraca</taxon>
        <taxon>Ostracoda</taxon>
        <taxon>Podocopa</taxon>
        <taxon>Podocopida</taxon>
        <taxon>Cytherocopina</taxon>
        <taxon>Cytheroidea</taxon>
        <taxon>Cytherideidae</taxon>
        <taxon>Cyprideis</taxon>
    </lineage>
</organism>
<dbReference type="Pfam" id="PF03786">
    <property type="entry name" value="UxuA"/>
    <property type="match status" value="1"/>
</dbReference>
<comment type="pathway">
    <text evidence="5">Carbohydrate metabolism; pentose and glucuronate interconversion.</text>
</comment>
<dbReference type="EC" id="4.2.1.8" evidence="7"/>
<gene>
    <name evidence="11" type="ORF">CTOB1V02_LOCUS15221</name>
</gene>
<evidence type="ECO:0000256" key="7">
    <source>
        <dbReference type="ARBA" id="ARBA00012927"/>
    </source>
</evidence>
<evidence type="ECO:0000256" key="6">
    <source>
        <dbReference type="ARBA" id="ARBA00007389"/>
    </source>
</evidence>
<dbReference type="GO" id="GO:0030145">
    <property type="term" value="F:manganese ion binding"/>
    <property type="evidence" value="ECO:0007669"/>
    <property type="project" value="TreeGrafter"/>
</dbReference>
<sequence length="291" mass="32750">MHVLDWVRTDLAYRLEDGTECLFFDPVQFAAFDIHILQRKGAEADYTHSQLDQAGRFFAGLGRSGQSKFEQSIIDVFPGCKFGMSITEIREMISSYDQIDAAKLKSHYFHFLQDVIPVAEGAGVRMAVHPDDPPYPILGLPRIVSTAQDVEDLLGAVDSPANGLCFCTGSFSPRSDNNLPEMIRQFGDRIHCAHLRSTQRNPDGSFYEANHLEGSVDMYEVVRALLLEMQKRRMRAEPHWQLPFRPDHGHTMMDDLEKEPPENPGYSGIGRMRGLAELRGLQLGIARSLGQ</sequence>
<name>A0A7R8ZZ75_9CRUS</name>